<evidence type="ECO:0000313" key="2">
    <source>
        <dbReference type="Proteomes" id="UP001233172"/>
    </source>
</evidence>
<organism evidence="1 2">
    <name type="scientific">Biomphalaria pfeifferi</name>
    <name type="common">Bloodfluke planorb</name>
    <name type="synonym">Freshwater snail</name>
    <dbReference type="NCBI Taxonomy" id="112525"/>
    <lineage>
        <taxon>Eukaryota</taxon>
        <taxon>Metazoa</taxon>
        <taxon>Spiralia</taxon>
        <taxon>Lophotrochozoa</taxon>
        <taxon>Mollusca</taxon>
        <taxon>Gastropoda</taxon>
        <taxon>Heterobranchia</taxon>
        <taxon>Euthyneura</taxon>
        <taxon>Panpulmonata</taxon>
        <taxon>Hygrophila</taxon>
        <taxon>Lymnaeoidea</taxon>
        <taxon>Planorbidae</taxon>
        <taxon>Biomphalaria</taxon>
    </lineage>
</organism>
<evidence type="ECO:0000313" key="1">
    <source>
        <dbReference type="EMBL" id="KAK0050066.1"/>
    </source>
</evidence>
<reference evidence="1" key="1">
    <citation type="journal article" date="2023" name="PLoS Negl. Trop. Dis.">
        <title>A genome sequence for Biomphalaria pfeifferi, the major vector snail for the human-infecting parasite Schistosoma mansoni.</title>
        <authorList>
            <person name="Bu L."/>
            <person name="Lu L."/>
            <person name="Laidemitt M.R."/>
            <person name="Zhang S.M."/>
            <person name="Mutuku M."/>
            <person name="Mkoji G."/>
            <person name="Steinauer M."/>
            <person name="Loker E.S."/>
        </authorList>
    </citation>
    <scope>NUCLEOTIDE SEQUENCE</scope>
    <source>
        <strain evidence="1">KasaAsao</strain>
    </source>
</reference>
<dbReference type="Proteomes" id="UP001233172">
    <property type="component" value="Unassembled WGS sequence"/>
</dbReference>
<gene>
    <name evidence="1" type="ORF">Bpfe_020447</name>
</gene>
<proteinExistence type="predicted"/>
<dbReference type="AlphaFoldDB" id="A0AAD8B8U7"/>
<protein>
    <submittedName>
        <fullName evidence="1">Uncharacterized protein</fullName>
    </submittedName>
</protein>
<dbReference type="EMBL" id="JASAOG010000118">
    <property type="protein sequence ID" value="KAK0050066.1"/>
    <property type="molecule type" value="Genomic_DNA"/>
</dbReference>
<sequence>TNRWLLCREGLNDPLLIGDADNDSAVSYCDNEFCKRGSHDKKPGDCCEYHNNEQRPDHVQVISAAYTQAFYEICASGA</sequence>
<reference evidence="1" key="2">
    <citation type="submission" date="2023-04" db="EMBL/GenBank/DDBJ databases">
        <authorList>
            <person name="Bu L."/>
            <person name="Lu L."/>
            <person name="Laidemitt M.R."/>
            <person name="Zhang S.M."/>
            <person name="Mutuku M."/>
            <person name="Mkoji G."/>
            <person name="Steinauer M."/>
            <person name="Loker E.S."/>
        </authorList>
    </citation>
    <scope>NUCLEOTIDE SEQUENCE</scope>
    <source>
        <strain evidence="1">KasaAsao</strain>
        <tissue evidence="1">Whole Snail</tissue>
    </source>
</reference>
<comment type="caution">
    <text evidence="1">The sequence shown here is derived from an EMBL/GenBank/DDBJ whole genome shotgun (WGS) entry which is preliminary data.</text>
</comment>
<feature type="non-terminal residue" evidence="1">
    <location>
        <position position="1"/>
    </location>
</feature>
<accession>A0AAD8B8U7</accession>
<name>A0AAD8B8U7_BIOPF</name>
<keyword evidence="2" id="KW-1185">Reference proteome</keyword>